<dbReference type="AlphaFoldDB" id="H3ZCU9"/>
<dbReference type="eggNOG" id="COG5001">
    <property type="taxonomic scope" value="Bacteria"/>
</dbReference>
<dbReference type="RefSeq" id="WP_008950085.1">
    <property type="nucleotide sequence ID" value="NZ_AHTH01000012.1"/>
</dbReference>
<feature type="domain" description="EAL" evidence="2">
    <location>
        <begin position="360"/>
        <end position="614"/>
    </location>
</feature>
<dbReference type="Proteomes" id="UP000012046">
    <property type="component" value="Unassembled WGS sequence"/>
</dbReference>
<name>H3ZCU9_9ALTE</name>
<dbReference type="SMART" id="SM00052">
    <property type="entry name" value="EAL"/>
    <property type="match status" value="1"/>
</dbReference>
<evidence type="ECO:0000313" key="5">
    <source>
        <dbReference type="Proteomes" id="UP000012046"/>
    </source>
</evidence>
<dbReference type="STRING" id="1129374.AJE_05861"/>
<dbReference type="EMBL" id="AHTH01000012">
    <property type="protein sequence ID" value="EHR41538.1"/>
    <property type="molecule type" value="Genomic_DNA"/>
</dbReference>
<dbReference type="PANTHER" id="PTHR44757">
    <property type="entry name" value="DIGUANYLATE CYCLASE DGCP"/>
    <property type="match status" value="1"/>
</dbReference>
<dbReference type="PROSITE" id="PS50883">
    <property type="entry name" value="EAL"/>
    <property type="match status" value="1"/>
</dbReference>
<evidence type="ECO:0000259" key="2">
    <source>
        <dbReference type="PROSITE" id="PS50883"/>
    </source>
</evidence>
<organism evidence="4 5">
    <name type="scientific">Alishewanella jeotgali KCTC 22429</name>
    <dbReference type="NCBI Taxonomy" id="1129374"/>
    <lineage>
        <taxon>Bacteria</taxon>
        <taxon>Pseudomonadati</taxon>
        <taxon>Pseudomonadota</taxon>
        <taxon>Gammaproteobacteria</taxon>
        <taxon>Alteromonadales</taxon>
        <taxon>Alteromonadaceae</taxon>
        <taxon>Alishewanella</taxon>
    </lineage>
</organism>
<dbReference type="SUPFAM" id="SSF141868">
    <property type="entry name" value="EAL domain-like"/>
    <property type="match status" value="1"/>
</dbReference>
<keyword evidence="5" id="KW-1185">Reference proteome</keyword>
<dbReference type="PROSITE" id="PS50887">
    <property type="entry name" value="GGDEF"/>
    <property type="match status" value="1"/>
</dbReference>
<sequence length="625" mass="70528">MFYLTSGVLFLLVALSAPAYAEQNLLEGGLLLTAAALSVMALALILTLRSLARRNAKLSRQKQSFQRLLAETPGIIAILDKNLLLINASSSLKSLVTEQDHSTLAIPVPLFADANGSIDLLPEIRQQLKQQGIWHGEVWLKNEHHCEAFKISVHNLSSHQGKTSTYILFGQNITKFRQLAAHQQQQQLRDDTTLLPNQLLFIEQVRQAIASCDEHYPSAALLILDFVVASQSEREVRLNEQQILDIATNLKLLVPETLLLARFQHNIFSILVPPHLCKQYNTIFLNQLAHKLIAGFNQVDSQGMRSPLRIYIGISISPNDGDNVDLLLNSALKAANRASEQSDSALCFADSANQQQAPDFLAMEAELYRSAAHGEFDLYFQPKFSISSNRIVGFEALLRWPSPKRGMLPPPTFMPLVEETGLIINLDRLVFRKACQQVSYWQQTGLMRGRLALNISIQHFTQRDFLRYLQDTLTEFELAASLFELELPESIFNHPTIWLRERLHSLERLGFKLILDNFGDGISSITQLRLFPLHGVKLAPALVKYIEQQEQQRNICATLIRLIGYMELDVTATNIETEMQAYLLHVMGCDCQQGHRFSRAVPAEDIGQLLLKENQLLNNQRQLAN</sequence>
<evidence type="ECO:0000256" key="1">
    <source>
        <dbReference type="SAM" id="Phobius"/>
    </source>
</evidence>
<gene>
    <name evidence="4" type="ORF">AJE_05861</name>
</gene>
<protein>
    <submittedName>
        <fullName evidence="4">Uncharacterized protein</fullName>
    </submittedName>
</protein>
<dbReference type="InterPro" id="IPR052155">
    <property type="entry name" value="Biofilm_reg_signaling"/>
</dbReference>
<dbReference type="Pfam" id="PF00563">
    <property type="entry name" value="EAL"/>
    <property type="match status" value="1"/>
</dbReference>
<dbReference type="InterPro" id="IPR029787">
    <property type="entry name" value="Nucleotide_cyclase"/>
</dbReference>
<proteinExistence type="predicted"/>
<dbReference type="InterPro" id="IPR043128">
    <property type="entry name" value="Rev_trsase/Diguanyl_cyclase"/>
</dbReference>
<dbReference type="Gene3D" id="3.30.450.20">
    <property type="entry name" value="PAS domain"/>
    <property type="match status" value="1"/>
</dbReference>
<dbReference type="Pfam" id="PF00990">
    <property type="entry name" value="GGDEF"/>
    <property type="match status" value="1"/>
</dbReference>
<dbReference type="SMART" id="SM00267">
    <property type="entry name" value="GGDEF"/>
    <property type="match status" value="1"/>
</dbReference>
<feature type="transmembrane region" description="Helical" evidence="1">
    <location>
        <begin position="31"/>
        <end position="52"/>
    </location>
</feature>
<dbReference type="Gene3D" id="3.20.20.450">
    <property type="entry name" value="EAL domain"/>
    <property type="match status" value="1"/>
</dbReference>
<dbReference type="InterPro" id="IPR035919">
    <property type="entry name" value="EAL_sf"/>
</dbReference>
<evidence type="ECO:0000313" key="4">
    <source>
        <dbReference type="EMBL" id="EHR41538.1"/>
    </source>
</evidence>
<dbReference type="PATRIC" id="fig|1129374.4.peg.1173"/>
<dbReference type="InterPro" id="IPR001633">
    <property type="entry name" value="EAL_dom"/>
</dbReference>
<comment type="caution">
    <text evidence="4">The sequence shown here is derived from an EMBL/GenBank/DDBJ whole genome shotgun (WGS) entry which is preliminary data.</text>
</comment>
<keyword evidence="1" id="KW-1133">Transmembrane helix</keyword>
<feature type="domain" description="GGDEF" evidence="3">
    <location>
        <begin position="217"/>
        <end position="351"/>
    </location>
</feature>
<keyword evidence="1" id="KW-0472">Membrane</keyword>
<keyword evidence="1" id="KW-0812">Transmembrane</keyword>
<evidence type="ECO:0000259" key="3">
    <source>
        <dbReference type="PROSITE" id="PS50887"/>
    </source>
</evidence>
<dbReference type="CDD" id="cd01948">
    <property type="entry name" value="EAL"/>
    <property type="match status" value="1"/>
</dbReference>
<accession>H3ZCU9</accession>
<dbReference type="InterPro" id="IPR000160">
    <property type="entry name" value="GGDEF_dom"/>
</dbReference>
<dbReference type="Gene3D" id="3.30.70.270">
    <property type="match status" value="1"/>
</dbReference>
<reference evidence="4 5" key="1">
    <citation type="journal article" date="2012" name="J. Bacteriol.">
        <title>Genome Sequence of Extracellular-Protease-Producing Alishewanella jeotgali Isolated from Traditional Korean Fermented Seafood.</title>
        <authorList>
            <person name="Jung J."/>
            <person name="Chun J."/>
            <person name="Park W."/>
        </authorList>
    </citation>
    <scope>NUCLEOTIDE SEQUENCE [LARGE SCALE GENOMIC DNA]</scope>
    <source>
        <strain evidence="4 5">KCTC 22429</strain>
    </source>
</reference>
<dbReference type="SUPFAM" id="SSF55073">
    <property type="entry name" value="Nucleotide cyclase"/>
    <property type="match status" value="1"/>
</dbReference>
<dbReference type="PANTHER" id="PTHR44757:SF2">
    <property type="entry name" value="BIOFILM ARCHITECTURE MAINTENANCE PROTEIN MBAA"/>
    <property type="match status" value="1"/>
</dbReference>